<accession>A0AAD4M2Y7</accession>
<comment type="caution">
    <text evidence="1">The sequence shown here is derived from an EMBL/GenBank/DDBJ whole genome shotgun (WGS) entry which is preliminary data.</text>
</comment>
<dbReference type="EMBL" id="WTXG01000024">
    <property type="protein sequence ID" value="KAI0299121.1"/>
    <property type="molecule type" value="Genomic_DNA"/>
</dbReference>
<protein>
    <submittedName>
        <fullName evidence="1">Uncharacterized protein</fullName>
    </submittedName>
</protein>
<reference evidence="1" key="1">
    <citation type="journal article" date="2022" name="New Phytol.">
        <title>Evolutionary transition to the ectomycorrhizal habit in the genomes of a hyperdiverse lineage of mushroom-forming fungi.</title>
        <authorList>
            <person name="Looney B."/>
            <person name="Miyauchi S."/>
            <person name="Morin E."/>
            <person name="Drula E."/>
            <person name="Courty P.E."/>
            <person name="Kohler A."/>
            <person name="Kuo A."/>
            <person name="LaButti K."/>
            <person name="Pangilinan J."/>
            <person name="Lipzen A."/>
            <person name="Riley R."/>
            <person name="Andreopoulos W."/>
            <person name="He G."/>
            <person name="Johnson J."/>
            <person name="Nolan M."/>
            <person name="Tritt A."/>
            <person name="Barry K.W."/>
            <person name="Grigoriev I.V."/>
            <person name="Nagy L.G."/>
            <person name="Hibbett D."/>
            <person name="Henrissat B."/>
            <person name="Matheny P.B."/>
            <person name="Labbe J."/>
            <person name="Martin F.M."/>
        </authorList>
    </citation>
    <scope>NUCLEOTIDE SEQUENCE</scope>
    <source>
        <strain evidence="1">BPL690</strain>
    </source>
</reference>
<dbReference type="AlphaFoldDB" id="A0AAD4M2Y7"/>
<evidence type="ECO:0000313" key="1">
    <source>
        <dbReference type="EMBL" id="KAI0299121.1"/>
    </source>
</evidence>
<organism evidence="1 2">
    <name type="scientific">Multifurca ochricompacta</name>
    <dbReference type="NCBI Taxonomy" id="376703"/>
    <lineage>
        <taxon>Eukaryota</taxon>
        <taxon>Fungi</taxon>
        <taxon>Dikarya</taxon>
        <taxon>Basidiomycota</taxon>
        <taxon>Agaricomycotina</taxon>
        <taxon>Agaricomycetes</taxon>
        <taxon>Russulales</taxon>
        <taxon>Russulaceae</taxon>
        <taxon>Multifurca</taxon>
    </lineage>
</organism>
<gene>
    <name evidence="1" type="ORF">B0F90DRAFT_634252</name>
</gene>
<proteinExistence type="predicted"/>
<name>A0AAD4M2Y7_9AGAM</name>
<keyword evidence="2" id="KW-1185">Reference proteome</keyword>
<evidence type="ECO:0000313" key="2">
    <source>
        <dbReference type="Proteomes" id="UP001203297"/>
    </source>
</evidence>
<sequence>MSSSLNGQSTLQTRCVQIELPCELWFDITAQILGDYIYHLIVNDDNQFVHRSHAAVPELTTDNDWDAIGALLHTCRIVRACALGHLTLLFGDIPTSSSPPSFSSKGECRGEGERKVELTKYYKSLVTYLHLLRDRHKIESIILNEWDYAPGARFFETSDPPPSINSIILLPGPVMGREGELPLAVVLARLHHTLAASEAFAQEGWDWFPYDALEVYGLACTALLLETYRAVPAYARHALVGRIVERIAKLQVSRIKCEFLTQIICTYIVYLLKYLF</sequence>
<dbReference type="Proteomes" id="UP001203297">
    <property type="component" value="Unassembled WGS sequence"/>
</dbReference>